<dbReference type="EMBL" id="CR555306">
    <property type="protein sequence ID" value="CAI06973.1"/>
    <property type="molecule type" value="Genomic_DNA"/>
</dbReference>
<evidence type="ECO:0000313" key="2">
    <source>
        <dbReference type="EMBL" id="CAI06973.1"/>
    </source>
</evidence>
<accession>Q5P6T8</accession>
<dbReference type="Proteomes" id="UP000006552">
    <property type="component" value="Chromosome"/>
</dbReference>
<dbReference type="AlphaFoldDB" id="Q5P6T8"/>
<feature type="region of interest" description="Disordered" evidence="1">
    <location>
        <begin position="1"/>
        <end position="37"/>
    </location>
</feature>
<gene>
    <name evidence="2" type="ORF">ebA1550</name>
</gene>
<dbReference type="KEGG" id="eba:ebA1550"/>
<feature type="compositionally biased region" description="Polar residues" evidence="1">
    <location>
        <begin position="10"/>
        <end position="20"/>
    </location>
</feature>
<name>Q5P6T8_AROAE</name>
<evidence type="ECO:0000313" key="3">
    <source>
        <dbReference type="Proteomes" id="UP000006552"/>
    </source>
</evidence>
<proteinExistence type="predicted"/>
<reference evidence="2 3" key="1">
    <citation type="journal article" date="2005" name="Arch. Microbiol.">
        <title>The genome sequence of an anaerobic aromatic-degrading denitrifying bacterium, strain EbN1.</title>
        <authorList>
            <person name="Rabus R."/>
            <person name="Kube M."/>
            <person name="Heider J."/>
            <person name="Beck A."/>
            <person name="Heitmann K."/>
            <person name="Widdel F."/>
            <person name="Reinhardt R."/>
        </authorList>
    </citation>
    <scope>NUCLEOTIDE SEQUENCE [LARGE SCALE GENOMIC DNA]</scope>
    <source>
        <strain evidence="2 3">EbN1</strain>
    </source>
</reference>
<organism evidence="2 3">
    <name type="scientific">Aromatoleum aromaticum (strain DSM 19018 / LMG 30748 / EbN1)</name>
    <name type="common">Azoarcus sp. (strain EbN1)</name>
    <dbReference type="NCBI Taxonomy" id="76114"/>
    <lineage>
        <taxon>Bacteria</taxon>
        <taxon>Pseudomonadati</taxon>
        <taxon>Pseudomonadota</taxon>
        <taxon>Betaproteobacteria</taxon>
        <taxon>Rhodocyclales</taxon>
        <taxon>Rhodocyclaceae</taxon>
        <taxon>Aromatoleum</taxon>
    </lineage>
</organism>
<sequence length="60" mass="6287">MRTGDRSRTPSDVSPCQAQMSHPAAQAISSSASSSCGNTKHMCCVYQGLVRALQVCTGAR</sequence>
<dbReference type="STRING" id="76114.ebA1550"/>
<dbReference type="HOGENOM" id="CLU_2931066_0_0_4"/>
<keyword evidence="3" id="KW-1185">Reference proteome</keyword>
<evidence type="ECO:0000256" key="1">
    <source>
        <dbReference type="SAM" id="MobiDB-lite"/>
    </source>
</evidence>
<feature type="compositionally biased region" description="Low complexity" evidence="1">
    <location>
        <begin position="21"/>
        <end position="35"/>
    </location>
</feature>
<protein>
    <submittedName>
        <fullName evidence="2">Uncharacterized protein</fullName>
    </submittedName>
</protein>